<keyword evidence="2" id="KW-0812">Transmembrane</keyword>
<sequence length="233" mass="25973">MPMTNVLIAILLLYNMWLVFYLLHEKRQERQDEKPEKASRQSEAESDTNIVGKSLFKMSKGRTTGDTAVPQATVPVEGEAIEKDDITFADESEKQPSMRLPDEDLDTAFSDTRLSDVPVEYAGGEEDEAGEYASGATIEDMNEAIRTAGNTEATDSEKRKAGEVFHEMKSNELYETVTAKRPAIVGKIRELIDLYENKPTISKGGNKKVRSVGSQTIPVLSDNIDDFDIRDFV</sequence>
<dbReference type="AlphaFoldDB" id="A0A8G2BWY5"/>
<comment type="caution">
    <text evidence="3">The sequence shown here is derived from an EMBL/GenBank/DDBJ whole genome shotgun (WGS) entry which is preliminary data.</text>
</comment>
<keyword evidence="2" id="KW-1133">Transmembrane helix</keyword>
<protein>
    <recommendedName>
        <fullName evidence="5">Conjugal transfer protein TraD</fullName>
    </recommendedName>
</protein>
<evidence type="ECO:0000313" key="4">
    <source>
        <dbReference type="Proteomes" id="UP000236725"/>
    </source>
</evidence>
<evidence type="ECO:0000313" key="3">
    <source>
        <dbReference type="EMBL" id="SEF95999.1"/>
    </source>
</evidence>
<feature type="region of interest" description="Disordered" evidence="1">
    <location>
        <begin position="29"/>
        <end position="104"/>
    </location>
</feature>
<feature type="compositionally biased region" description="Basic and acidic residues" evidence="1">
    <location>
        <begin position="29"/>
        <end position="43"/>
    </location>
</feature>
<keyword evidence="4" id="KW-1185">Reference proteome</keyword>
<reference evidence="3 4" key="1">
    <citation type="submission" date="2016-10" db="EMBL/GenBank/DDBJ databases">
        <authorList>
            <person name="Varghese N."/>
            <person name="Submissions S."/>
        </authorList>
    </citation>
    <scope>NUCLEOTIDE SEQUENCE [LARGE SCALE GENOMIC DNA]</scope>
    <source>
        <strain evidence="3 4">DSM 29073</strain>
    </source>
</reference>
<evidence type="ECO:0000256" key="2">
    <source>
        <dbReference type="SAM" id="Phobius"/>
    </source>
</evidence>
<name>A0A8G2BWY5_9BACT</name>
<proteinExistence type="predicted"/>
<feature type="compositionally biased region" description="Basic and acidic residues" evidence="1">
    <location>
        <begin position="80"/>
        <end position="102"/>
    </location>
</feature>
<accession>A0A8G2BWY5</accession>
<organism evidence="3 4">
    <name type="scientific">Parabacteroides chinchillae</name>
    <dbReference type="NCBI Taxonomy" id="871327"/>
    <lineage>
        <taxon>Bacteria</taxon>
        <taxon>Pseudomonadati</taxon>
        <taxon>Bacteroidota</taxon>
        <taxon>Bacteroidia</taxon>
        <taxon>Bacteroidales</taxon>
        <taxon>Tannerellaceae</taxon>
        <taxon>Parabacteroides</taxon>
    </lineage>
</organism>
<evidence type="ECO:0008006" key="5">
    <source>
        <dbReference type="Google" id="ProtNLM"/>
    </source>
</evidence>
<evidence type="ECO:0000256" key="1">
    <source>
        <dbReference type="SAM" id="MobiDB-lite"/>
    </source>
</evidence>
<keyword evidence="2" id="KW-0472">Membrane</keyword>
<gene>
    <name evidence="3" type="ORF">SAMN05444001_110109</name>
</gene>
<feature type="transmembrane region" description="Helical" evidence="2">
    <location>
        <begin position="6"/>
        <end position="24"/>
    </location>
</feature>
<dbReference type="EMBL" id="FNVS01000010">
    <property type="protein sequence ID" value="SEF95999.1"/>
    <property type="molecule type" value="Genomic_DNA"/>
</dbReference>
<dbReference type="Proteomes" id="UP000236725">
    <property type="component" value="Unassembled WGS sequence"/>
</dbReference>